<keyword evidence="4" id="KW-1185">Reference proteome</keyword>
<comment type="similarity">
    <text evidence="1">Belongs to the peptidase M28 family. M28B subfamily.</text>
</comment>
<dbReference type="InterPro" id="IPR039373">
    <property type="entry name" value="Peptidase_M28B"/>
</dbReference>
<dbReference type="CDD" id="cd08022">
    <property type="entry name" value="M28_PSMA_like"/>
    <property type="match status" value="1"/>
</dbReference>
<dbReference type="GO" id="GO:0004180">
    <property type="term" value="F:carboxypeptidase activity"/>
    <property type="evidence" value="ECO:0007669"/>
    <property type="project" value="UniProtKB-KW"/>
</dbReference>
<protein>
    <submittedName>
        <fullName evidence="3">Glutamate carboxypeptidase</fullName>
    </submittedName>
</protein>
<dbReference type="SUPFAM" id="SSF47672">
    <property type="entry name" value="Transferrin receptor-like dimerisation domain"/>
    <property type="match status" value="1"/>
</dbReference>
<accession>A0A5M3Z7V4</accession>
<dbReference type="FunFam" id="3.40.630.10:FF:000101">
    <property type="entry name" value="N-acetylated alpha-linked acidic dipeptidase like 1"/>
    <property type="match status" value="1"/>
</dbReference>
<gene>
    <name evidence="3" type="ORF">ATEIFO6365_0007001800</name>
</gene>
<dbReference type="InterPro" id="IPR036757">
    <property type="entry name" value="TFR-like_dimer_dom_sf"/>
</dbReference>
<evidence type="ECO:0000259" key="2">
    <source>
        <dbReference type="Pfam" id="PF04389"/>
    </source>
</evidence>
<dbReference type="InterPro" id="IPR007484">
    <property type="entry name" value="Peptidase_M28"/>
</dbReference>
<dbReference type="PANTHER" id="PTHR10404:SF46">
    <property type="entry name" value="VACUOLAR PROTEIN SORTING-ASSOCIATED PROTEIN 70"/>
    <property type="match status" value="1"/>
</dbReference>
<dbReference type="InterPro" id="IPR046450">
    <property type="entry name" value="PA_dom_sf"/>
</dbReference>
<dbReference type="OrthoDB" id="5841748at2759"/>
<name>A0A5M3Z7V4_ASPTE</name>
<dbReference type="PANTHER" id="PTHR10404">
    <property type="entry name" value="N-ACETYLATED-ALPHA-LINKED ACIDIC DIPEPTIDASE"/>
    <property type="match status" value="1"/>
</dbReference>
<feature type="domain" description="Peptidase M28" evidence="2">
    <location>
        <begin position="345"/>
        <end position="532"/>
    </location>
</feature>
<dbReference type="Proteomes" id="UP000452235">
    <property type="component" value="Unassembled WGS sequence"/>
</dbReference>
<keyword evidence="3" id="KW-0645">Protease</keyword>
<dbReference type="Gene3D" id="3.50.30.30">
    <property type="match status" value="1"/>
</dbReference>
<dbReference type="Pfam" id="PF04389">
    <property type="entry name" value="Peptidase_M28"/>
    <property type="match status" value="1"/>
</dbReference>
<evidence type="ECO:0000256" key="1">
    <source>
        <dbReference type="ARBA" id="ARBA00005634"/>
    </source>
</evidence>
<keyword evidence="3" id="KW-0121">Carboxypeptidase</keyword>
<organism evidence="3 4">
    <name type="scientific">Aspergillus terreus</name>
    <dbReference type="NCBI Taxonomy" id="33178"/>
    <lineage>
        <taxon>Eukaryota</taxon>
        <taxon>Fungi</taxon>
        <taxon>Dikarya</taxon>
        <taxon>Ascomycota</taxon>
        <taxon>Pezizomycotina</taxon>
        <taxon>Eurotiomycetes</taxon>
        <taxon>Eurotiomycetidae</taxon>
        <taxon>Eurotiales</taxon>
        <taxon>Aspergillaceae</taxon>
        <taxon>Aspergillus</taxon>
        <taxon>Aspergillus subgen. Circumdati</taxon>
    </lineage>
</organism>
<dbReference type="EMBL" id="BLJY01000007">
    <property type="protein sequence ID" value="GFF17469.1"/>
    <property type="molecule type" value="Genomic_DNA"/>
</dbReference>
<comment type="caution">
    <text evidence="3">The sequence shown here is derived from an EMBL/GenBank/DDBJ whole genome shotgun (WGS) entry which is preliminary data.</text>
</comment>
<sequence length="649" mass="70791">MNPPPLLLFVYGLLLLPSLECASLTVGQPSQQYLGPVEHDLSHETLKKILLDVPSPARARQWSQFYTNGSHLPGQGLLQAEWTRSKWVEFGIPEINIAPYDAFVPYPNGQRLALLDLNRTIDPVLYEASLVEDTNTPNAQRFIPAFHGFSAKGNVTAQFVYVNYGLEEDFEALVRVGVNLQGKIAIVKSTHGSIQLKRLHRDIFRGQQVANAEKMGLAGLIEYCDPQDDGDITESNGYRPFPEGPARPPSMIQRGDVGRTEFPSDPNDNRAQSTGIPSIPISYAEAIPILRALNGHGPLADDLGEMWHGGGLSYKGVRYNIGPSPKNLVLNFYSNPEYKCGRVHNVIGRIKGSEMEDETIILGNHRDAWGPGAGDGNSGSSALNEVARSLGEALKQGWRPLRTIILASWDGQEASIAGSQAWIRDNFRWLNTTAVAYLNVVVAGAGEKFHAQTSPLLHRAIYNATSQVLSPNQTIPGQTVLDVWGGQASAGSGGDAIAFNQAGISSVDFGFTPGPGDAVFPYHSQFDTVEWMDRFGDPNWTYHITTARTWALMAVVLSESPVLPMNVTDYAVLLHEGANALQRKVPQHENFDLTPLRDAISSFSLAAVSHEDAFPQLSRAVAAGNWTDAELWRDIVVGGINTAKALLQQ</sequence>
<dbReference type="SUPFAM" id="SSF52025">
    <property type="entry name" value="PA domain"/>
    <property type="match status" value="1"/>
</dbReference>
<reference evidence="3 4" key="1">
    <citation type="submission" date="2020-01" db="EMBL/GenBank/DDBJ databases">
        <title>Aspergillus terreus IFO 6365 whole genome shotgun sequence.</title>
        <authorList>
            <person name="Kanamasa S."/>
            <person name="Takahashi H."/>
        </authorList>
    </citation>
    <scope>NUCLEOTIDE SEQUENCE [LARGE SCALE GENOMIC DNA]</scope>
    <source>
        <strain evidence="3 4">IFO 6365</strain>
    </source>
</reference>
<proteinExistence type="inferred from homology"/>
<dbReference type="SUPFAM" id="SSF53187">
    <property type="entry name" value="Zn-dependent exopeptidases"/>
    <property type="match status" value="1"/>
</dbReference>
<keyword evidence="3" id="KW-0378">Hydrolase</keyword>
<dbReference type="AlphaFoldDB" id="A0A5M3Z7V4"/>
<evidence type="ECO:0000313" key="3">
    <source>
        <dbReference type="EMBL" id="GFF17469.1"/>
    </source>
</evidence>
<evidence type="ECO:0000313" key="4">
    <source>
        <dbReference type="Proteomes" id="UP000452235"/>
    </source>
</evidence>
<dbReference type="VEuPathDB" id="FungiDB:ATEG_03836"/>
<dbReference type="Gene3D" id="3.40.630.10">
    <property type="entry name" value="Zn peptidases"/>
    <property type="match status" value="1"/>
</dbReference>